<dbReference type="InterPro" id="IPR031330">
    <property type="entry name" value="Gly_Hdrlase_35_cat"/>
</dbReference>
<evidence type="ECO:0000256" key="1">
    <source>
        <dbReference type="ARBA" id="ARBA00009809"/>
    </source>
</evidence>
<evidence type="ECO:0000256" key="2">
    <source>
        <dbReference type="ARBA" id="ARBA00022801"/>
    </source>
</evidence>
<keyword evidence="9" id="KW-1185">Reference proteome</keyword>
<name>A0A7Y9PJZ4_9BACT</name>
<sequence length="851" mass="95251">MLGVVRIHPGLVRKISFVVIGVFIALHGIFMRAQTVSRRTVSNVLVDASQPLEPPQDTLYKTGSSLSPTGHRIGVNSRYLTLDGTPWLPVMGEFHYSRYPESEWESEILKMKAGGVQIISTYVIWIHHEEVEGEFAWTGQRDLRRFVNLCARHGLYVYLRIGPWVHGEVRNGGIPDWVMRKGPTRESNPDFLSYVQRFDRQIAQQIQGMMWKDGGPIIGIQLENEYAGKNREEAEQYILKLKRMAIENGMDTPLYSVTAWDNAVVPPGAVLPMYGGYPDAPWDKTLEDLSASEVYAFRFSTRLDGDAEKIRRSHSVNGDPREPYPFLTAEVGAGIQDTYRRRPVVSPDDIAAMCPVFLGSGVNLLGFYMYHGGENPDGRLSTLQESKATGYPTDVPVKSYDFQAPLSEFGDERPSFRRLKLFTYFLRDFGEDLAPMTVHAPSKNPESPQDLSLPRLSVRSSGESGFIFVNNHVRHKTMPSWKNLQVTIKLPHETLKVPDIPIVIPNGAYPIWPFNLDMKGIRLRYSTAQLFTKLEGSNETDYFFFAVPGVRPDFCFTDGTFAAVSGNVPWRRFRGCTLLENVTPGLASNIVVQSLDGRKIRVVLLRRVEAENAWKTMFAGQGKILFTKQQFIEDEKRIYLQSNGDPHFAFTIFPKISTALSGSAPIEDARSGQTTEDSMFIATLPENKVEFKLSKVRDTPSAPAVNPAEQNAEAAKASVVAPEADAFSKAAGWKISIDGYPTAALSDLFLQIDYAGDVARLSSESGVLTDNFFNGTPWVVGLKRFMAANKSDSIHVNVLPLAWDAPIKLETQFRPHLQEGSQIANIRDVKLISQYQLVIDKVKSEPAILRK</sequence>
<evidence type="ECO:0000259" key="7">
    <source>
        <dbReference type="Pfam" id="PF01301"/>
    </source>
</evidence>
<evidence type="ECO:0000313" key="8">
    <source>
        <dbReference type="EMBL" id="NYF81323.1"/>
    </source>
</evidence>
<dbReference type="PANTHER" id="PTHR23421">
    <property type="entry name" value="BETA-GALACTOSIDASE RELATED"/>
    <property type="match status" value="1"/>
</dbReference>
<dbReference type="GO" id="GO:0005975">
    <property type="term" value="P:carbohydrate metabolic process"/>
    <property type="evidence" value="ECO:0007669"/>
    <property type="project" value="InterPro"/>
</dbReference>
<organism evidence="8 9">
    <name type="scientific">Granulicella arctica</name>
    <dbReference type="NCBI Taxonomy" id="940613"/>
    <lineage>
        <taxon>Bacteria</taxon>
        <taxon>Pseudomonadati</taxon>
        <taxon>Acidobacteriota</taxon>
        <taxon>Terriglobia</taxon>
        <taxon>Terriglobales</taxon>
        <taxon>Acidobacteriaceae</taxon>
        <taxon>Granulicella</taxon>
    </lineage>
</organism>
<keyword evidence="3 4" id="KW-0326">Glycosidase</keyword>
<feature type="transmembrane region" description="Helical" evidence="6">
    <location>
        <begin position="12"/>
        <end position="30"/>
    </location>
</feature>
<dbReference type="Proteomes" id="UP000589520">
    <property type="component" value="Unassembled WGS sequence"/>
</dbReference>
<evidence type="ECO:0000256" key="5">
    <source>
        <dbReference type="RuleBase" id="RU003679"/>
    </source>
</evidence>
<dbReference type="EC" id="3.2.1.23" evidence="4"/>
<dbReference type="SUPFAM" id="SSF51445">
    <property type="entry name" value="(Trans)glycosidases"/>
    <property type="match status" value="1"/>
</dbReference>
<proteinExistence type="inferred from homology"/>
<dbReference type="InterPro" id="IPR017853">
    <property type="entry name" value="GH"/>
</dbReference>
<evidence type="ECO:0000256" key="6">
    <source>
        <dbReference type="SAM" id="Phobius"/>
    </source>
</evidence>
<protein>
    <recommendedName>
        <fullName evidence="4">Beta-galactosidase</fullName>
        <ecNumber evidence="4">3.2.1.23</ecNumber>
    </recommendedName>
</protein>
<dbReference type="EMBL" id="JACCCW010000002">
    <property type="protein sequence ID" value="NYF81323.1"/>
    <property type="molecule type" value="Genomic_DNA"/>
</dbReference>
<dbReference type="Pfam" id="PF01301">
    <property type="entry name" value="Glyco_hydro_35"/>
    <property type="match status" value="1"/>
</dbReference>
<keyword evidence="6" id="KW-0812">Transmembrane</keyword>
<comment type="similarity">
    <text evidence="1 5">Belongs to the glycosyl hydrolase 35 family.</text>
</comment>
<gene>
    <name evidence="8" type="ORF">HDF17_003643</name>
</gene>
<comment type="caution">
    <text evidence="8">The sequence shown here is derived from an EMBL/GenBank/DDBJ whole genome shotgun (WGS) entry which is preliminary data.</text>
</comment>
<dbReference type="InterPro" id="IPR001944">
    <property type="entry name" value="Glycoside_Hdrlase_35"/>
</dbReference>
<dbReference type="PROSITE" id="PS01182">
    <property type="entry name" value="GLYCOSYL_HYDROL_F35"/>
    <property type="match status" value="1"/>
</dbReference>
<evidence type="ECO:0000313" key="9">
    <source>
        <dbReference type="Proteomes" id="UP000589520"/>
    </source>
</evidence>
<comment type="catalytic activity">
    <reaction evidence="4">
        <text>Hydrolysis of terminal non-reducing beta-D-galactose residues in beta-D-galactosides.</text>
        <dbReference type="EC" id="3.2.1.23"/>
    </reaction>
</comment>
<dbReference type="PRINTS" id="PR00742">
    <property type="entry name" value="GLHYDRLASE35"/>
</dbReference>
<feature type="domain" description="Glycoside hydrolase 35 catalytic" evidence="7">
    <location>
        <begin position="80"/>
        <end position="421"/>
    </location>
</feature>
<accession>A0A7Y9PJZ4</accession>
<dbReference type="GO" id="GO:0004565">
    <property type="term" value="F:beta-galactosidase activity"/>
    <property type="evidence" value="ECO:0007669"/>
    <property type="project" value="UniProtKB-EC"/>
</dbReference>
<dbReference type="InterPro" id="IPR037110">
    <property type="entry name" value="Betagal_dom2_sf"/>
</dbReference>
<keyword evidence="2 4" id="KW-0378">Hydrolase</keyword>
<dbReference type="InterPro" id="IPR019801">
    <property type="entry name" value="Glyco_hydro_35_CS"/>
</dbReference>
<dbReference type="Gene3D" id="3.20.20.80">
    <property type="entry name" value="Glycosidases"/>
    <property type="match status" value="1"/>
</dbReference>
<reference evidence="8 9" key="1">
    <citation type="submission" date="2020-07" db="EMBL/GenBank/DDBJ databases">
        <title>Genomic Encyclopedia of Type Strains, Phase IV (KMG-V): Genome sequencing to study the core and pangenomes of soil and plant-associated prokaryotes.</title>
        <authorList>
            <person name="Whitman W."/>
        </authorList>
    </citation>
    <scope>NUCLEOTIDE SEQUENCE [LARGE SCALE GENOMIC DNA]</scope>
    <source>
        <strain evidence="8 9">X4EP2</strain>
    </source>
</reference>
<evidence type="ECO:0000256" key="3">
    <source>
        <dbReference type="ARBA" id="ARBA00023295"/>
    </source>
</evidence>
<evidence type="ECO:0000256" key="4">
    <source>
        <dbReference type="RuleBase" id="RU000675"/>
    </source>
</evidence>
<keyword evidence="6" id="KW-0472">Membrane</keyword>
<dbReference type="Gene3D" id="2.102.20.10">
    <property type="entry name" value="Beta-galactosidase, domain 2"/>
    <property type="match status" value="1"/>
</dbReference>
<dbReference type="AlphaFoldDB" id="A0A7Y9PJZ4"/>
<keyword evidence="6" id="KW-1133">Transmembrane helix</keyword>
<dbReference type="RefSeq" id="WP_179493149.1">
    <property type="nucleotide sequence ID" value="NZ_JACCCW010000002.1"/>
</dbReference>